<name>A0A401TGP1_CHIPU</name>
<feature type="binding site" evidence="8">
    <location>
        <position position="58"/>
    </location>
    <ligand>
        <name>Mg(2+)</name>
        <dbReference type="ChEBI" id="CHEBI:18420"/>
        <label>1</label>
    </ligand>
</feature>
<evidence type="ECO:0000256" key="6">
    <source>
        <dbReference type="ARBA" id="ARBA00049798"/>
    </source>
</evidence>
<dbReference type="InterPro" id="IPR005502">
    <property type="entry name" value="Ribosyl_crysJ1"/>
</dbReference>
<dbReference type="EC" id="3.2.2.19" evidence="4"/>
<evidence type="ECO:0000313" key="9">
    <source>
        <dbReference type="EMBL" id="GCC41778.1"/>
    </source>
</evidence>
<evidence type="ECO:0000256" key="8">
    <source>
        <dbReference type="PIRSR" id="PIRSR605502-1"/>
    </source>
</evidence>
<evidence type="ECO:0000256" key="3">
    <source>
        <dbReference type="ARBA" id="ARBA00049582"/>
    </source>
</evidence>
<evidence type="ECO:0000256" key="7">
    <source>
        <dbReference type="ARBA" id="ARBA00049810"/>
    </source>
</evidence>
<feature type="binding site" evidence="8">
    <location>
        <position position="59"/>
    </location>
    <ligand>
        <name>Mg(2+)</name>
        <dbReference type="ChEBI" id="CHEBI:18420"/>
        <label>1</label>
    </ligand>
</feature>
<gene>
    <name evidence="9" type="ORF">chiPu_0025732</name>
</gene>
<sequence>MDPLLQRYVAAMVLSGVGDALGFRNESWEFCTSGQRIHKELQELGGLDGINVSGWRVSDDTVMHLATAQALTASSGSEENQQDLYSRLAVEYQQSMMDMTGRAAGKSNTDCRGRAGTNCVGQEGTEHIECFNEIKERAADAEDVKQKLLEKLSICGEKKFQAE</sequence>
<dbReference type="AlphaFoldDB" id="A0A401TGP1"/>
<keyword evidence="10" id="KW-1185">Reference proteome</keyword>
<dbReference type="GO" id="GO:0003875">
    <property type="term" value="F:ADP-ribosylarginine hydrolase activity"/>
    <property type="evidence" value="ECO:0007669"/>
    <property type="project" value="UniProtKB-EC"/>
</dbReference>
<dbReference type="OrthoDB" id="10250509at2759"/>
<dbReference type="STRING" id="137246.A0A401TGP1"/>
<dbReference type="EMBL" id="BEZZ01064406">
    <property type="protein sequence ID" value="GCC41778.1"/>
    <property type="molecule type" value="Genomic_DNA"/>
</dbReference>
<dbReference type="PANTHER" id="PTHR16222:SF26">
    <property type="entry name" value="ADP-RIBOSYLHYDROLASE ARH1"/>
    <property type="match status" value="1"/>
</dbReference>
<evidence type="ECO:0000256" key="5">
    <source>
        <dbReference type="ARBA" id="ARBA00049773"/>
    </source>
</evidence>
<keyword evidence="8" id="KW-0460">Magnesium</keyword>
<keyword evidence="2" id="KW-0378">Hydrolase</keyword>
<comment type="cofactor">
    <cofactor evidence="8">
        <name>Mg(2+)</name>
        <dbReference type="ChEBI" id="CHEBI:18420"/>
    </cofactor>
    <text evidence="8">Binds 2 magnesium ions per subunit.</text>
</comment>
<evidence type="ECO:0000256" key="4">
    <source>
        <dbReference type="ARBA" id="ARBA00049725"/>
    </source>
</evidence>
<protein>
    <recommendedName>
        <fullName evidence="5">ADP-ribosylhydrolase ARH1</fullName>
        <ecNumber evidence="4">3.2.2.19</ecNumber>
    </recommendedName>
    <alternativeName>
        <fullName evidence="6">ADP-ribose-L-arginine cleaving enzyme</fullName>
    </alternativeName>
    <alternativeName>
        <fullName evidence="7">[Protein ADP-ribosylarginine] hydrolase</fullName>
    </alternativeName>
</protein>
<dbReference type="SUPFAM" id="SSF101478">
    <property type="entry name" value="ADP-ribosylglycohydrolase"/>
    <property type="match status" value="1"/>
</dbReference>
<dbReference type="InterPro" id="IPR050792">
    <property type="entry name" value="ADP-ribosylglycohydrolase"/>
</dbReference>
<keyword evidence="8" id="KW-0479">Metal-binding</keyword>
<accession>A0A401TGP1</accession>
<dbReference type="GO" id="GO:0046872">
    <property type="term" value="F:metal ion binding"/>
    <property type="evidence" value="ECO:0007669"/>
    <property type="project" value="UniProtKB-KW"/>
</dbReference>
<organism evidence="9 10">
    <name type="scientific">Chiloscyllium punctatum</name>
    <name type="common">Brownbanded bambooshark</name>
    <name type="synonym">Hemiscyllium punctatum</name>
    <dbReference type="NCBI Taxonomy" id="137246"/>
    <lineage>
        <taxon>Eukaryota</taxon>
        <taxon>Metazoa</taxon>
        <taxon>Chordata</taxon>
        <taxon>Craniata</taxon>
        <taxon>Vertebrata</taxon>
        <taxon>Chondrichthyes</taxon>
        <taxon>Elasmobranchii</taxon>
        <taxon>Galeomorphii</taxon>
        <taxon>Galeoidea</taxon>
        <taxon>Orectolobiformes</taxon>
        <taxon>Hemiscylliidae</taxon>
        <taxon>Chiloscyllium</taxon>
    </lineage>
</organism>
<evidence type="ECO:0000256" key="1">
    <source>
        <dbReference type="ARBA" id="ARBA00010702"/>
    </source>
</evidence>
<dbReference type="Gene3D" id="1.10.4080.10">
    <property type="entry name" value="ADP-ribosylation/Crystallin J1"/>
    <property type="match status" value="1"/>
</dbReference>
<evidence type="ECO:0000256" key="2">
    <source>
        <dbReference type="ARBA" id="ARBA00022801"/>
    </source>
</evidence>
<comment type="caution">
    <text evidence="9">The sequence shown here is derived from an EMBL/GenBank/DDBJ whole genome shotgun (WGS) entry which is preliminary data.</text>
</comment>
<comment type="function">
    <text evidence="3">Specifically acts as an arginine mono-ADP-ribosylhydrolase by mediating the removal of mono-ADP-ribose attached to arginine residues on proteins.</text>
</comment>
<dbReference type="InterPro" id="IPR036705">
    <property type="entry name" value="Ribosyl_crysJ1_sf"/>
</dbReference>
<comment type="similarity">
    <text evidence="1">Belongs to the ADP-ribosylglycohydrolase family.</text>
</comment>
<evidence type="ECO:0000313" key="10">
    <source>
        <dbReference type="Proteomes" id="UP000287033"/>
    </source>
</evidence>
<feature type="binding site" evidence="8">
    <location>
        <position position="60"/>
    </location>
    <ligand>
        <name>Mg(2+)</name>
        <dbReference type="ChEBI" id="CHEBI:18420"/>
        <label>1</label>
    </ligand>
</feature>
<reference evidence="9 10" key="1">
    <citation type="journal article" date="2018" name="Nat. Ecol. Evol.">
        <title>Shark genomes provide insights into elasmobranch evolution and the origin of vertebrates.</title>
        <authorList>
            <person name="Hara Y"/>
            <person name="Yamaguchi K"/>
            <person name="Onimaru K"/>
            <person name="Kadota M"/>
            <person name="Koyanagi M"/>
            <person name="Keeley SD"/>
            <person name="Tatsumi K"/>
            <person name="Tanaka K"/>
            <person name="Motone F"/>
            <person name="Kageyama Y"/>
            <person name="Nozu R"/>
            <person name="Adachi N"/>
            <person name="Nishimura O"/>
            <person name="Nakagawa R"/>
            <person name="Tanegashima C"/>
            <person name="Kiyatake I"/>
            <person name="Matsumoto R"/>
            <person name="Murakumo K"/>
            <person name="Nishida K"/>
            <person name="Terakita A"/>
            <person name="Kuratani S"/>
            <person name="Sato K"/>
            <person name="Hyodo S Kuraku.S."/>
        </authorList>
    </citation>
    <scope>NUCLEOTIDE SEQUENCE [LARGE SCALE GENOMIC DNA]</scope>
</reference>
<dbReference type="PANTHER" id="PTHR16222">
    <property type="entry name" value="ADP-RIBOSYLGLYCOHYDROLASE"/>
    <property type="match status" value="1"/>
</dbReference>
<dbReference type="Pfam" id="PF03747">
    <property type="entry name" value="ADP_ribosyl_GH"/>
    <property type="match status" value="1"/>
</dbReference>
<proteinExistence type="inferred from homology"/>
<dbReference type="Proteomes" id="UP000287033">
    <property type="component" value="Unassembled WGS sequence"/>
</dbReference>